<evidence type="ECO:0000256" key="2">
    <source>
        <dbReference type="PROSITE-ProRule" id="PRU00252"/>
    </source>
</evidence>
<accession>A0A4Y8S6Q2</accession>
<gene>
    <name evidence="3" type="ORF">E2R66_22395</name>
</gene>
<evidence type="ECO:0000313" key="3">
    <source>
        <dbReference type="EMBL" id="TFF34426.1"/>
    </source>
</evidence>
<dbReference type="OrthoDB" id="798399at2"/>
<comment type="caution">
    <text evidence="3">The sequence shown here is derived from an EMBL/GenBank/DDBJ whole genome shotgun (WGS) entry which is preliminary data.</text>
</comment>
<dbReference type="PROSITE" id="PS50935">
    <property type="entry name" value="SSB"/>
    <property type="match status" value="1"/>
</dbReference>
<dbReference type="EMBL" id="SOZE01000031">
    <property type="protein sequence ID" value="TFF34426.1"/>
    <property type="molecule type" value="Genomic_DNA"/>
</dbReference>
<sequence>MLSNSGVNKVILLGIAEGPFEQKTVGGLSFLCFSIITAEQLKKGTNYVEHSEYHRVRIPEKLITPEVTALANGITLFIEGKISTTTVIDEQRIKRYNLDIVAHKIDVLGKVDVSAIKS</sequence>
<dbReference type="Pfam" id="PF00436">
    <property type="entry name" value="SSB"/>
    <property type="match status" value="1"/>
</dbReference>
<dbReference type="Gene3D" id="2.40.50.140">
    <property type="entry name" value="Nucleic acid-binding proteins"/>
    <property type="match status" value="1"/>
</dbReference>
<dbReference type="InterPro" id="IPR012340">
    <property type="entry name" value="NA-bd_OB-fold"/>
</dbReference>
<reference evidence="3 4" key="1">
    <citation type="journal article" date="2017" name="Int. J. Syst. Evol. Microbiol.">
        <title>Mucilaginibacterpsychrotolerans sp. nov., isolated from peatlands.</title>
        <authorList>
            <person name="Deng Y."/>
            <person name="Shen L."/>
            <person name="Xu B."/>
            <person name="Liu Y."/>
            <person name="Gu Z."/>
            <person name="Liu H."/>
            <person name="Zhou Y."/>
        </authorList>
    </citation>
    <scope>NUCLEOTIDE SEQUENCE [LARGE SCALE GENOMIC DNA]</scope>
    <source>
        <strain evidence="3 4">NH7-4</strain>
    </source>
</reference>
<dbReference type="SUPFAM" id="SSF50249">
    <property type="entry name" value="Nucleic acid-binding proteins"/>
    <property type="match status" value="1"/>
</dbReference>
<name>A0A4Y8S6Q2_9SPHI</name>
<protein>
    <recommendedName>
        <fullName evidence="5">Single-stranded DNA-binding protein</fullName>
    </recommendedName>
</protein>
<keyword evidence="4" id="KW-1185">Reference proteome</keyword>
<dbReference type="AlphaFoldDB" id="A0A4Y8S6Q2"/>
<dbReference type="Proteomes" id="UP000297540">
    <property type="component" value="Unassembled WGS sequence"/>
</dbReference>
<evidence type="ECO:0000313" key="4">
    <source>
        <dbReference type="Proteomes" id="UP000297540"/>
    </source>
</evidence>
<proteinExistence type="predicted"/>
<organism evidence="3 4">
    <name type="scientific">Mucilaginibacter psychrotolerans</name>
    <dbReference type="NCBI Taxonomy" id="1524096"/>
    <lineage>
        <taxon>Bacteria</taxon>
        <taxon>Pseudomonadati</taxon>
        <taxon>Bacteroidota</taxon>
        <taxon>Sphingobacteriia</taxon>
        <taxon>Sphingobacteriales</taxon>
        <taxon>Sphingobacteriaceae</taxon>
        <taxon>Mucilaginibacter</taxon>
    </lineage>
</organism>
<dbReference type="GO" id="GO:0003697">
    <property type="term" value="F:single-stranded DNA binding"/>
    <property type="evidence" value="ECO:0007669"/>
    <property type="project" value="InterPro"/>
</dbReference>
<evidence type="ECO:0000256" key="1">
    <source>
        <dbReference type="ARBA" id="ARBA00023125"/>
    </source>
</evidence>
<evidence type="ECO:0008006" key="5">
    <source>
        <dbReference type="Google" id="ProtNLM"/>
    </source>
</evidence>
<keyword evidence="1 2" id="KW-0238">DNA-binding</keyword>
<dbReference type="InterPro" id="IPR000424">
    <property type="entry name" value="Primosome_PriB/ssb"/>
</dbReference>
<dbReference type="RefSeq" id="WP_133234898.1">
    <property type="nucleotide sequence ID" value="NZ_SOZE01000031.1"/>
</dbReference>